<evidence type="ECO:0000256" key="1">
    <source>
        <dbReference type="SAM" id="Phobius"/>
    </source>
</evidence>
<reference evidence="3" key="1">
    <citation type="submission" date="2022-11" db="UniProtKB">
        <authorList>
            <consortium name="WormBaseParasite"/>
        </authorList>
    </citation>
    <scope>IDENTIFICATION</scope>
</reference>
<keyword evidence="1" id="KW-0472">Membrane</keyword>
<keyword evidence="1" id="KW-0812">Transmembrane</keyword>
<accession>A0A915DUB8</accession>
<keyword evidence="2" id="KW-1185">Reference proteome</keyword>
<dbReference type="WBParaSite" id="jg23586">
    <property type="protein sequence ID" value="jg23586"/>
    <property type="gene ID" value="jg23586"/>
</dbReference>
<proteinExistence type="predicted"/>
<dbReference type="Proteomes" id="UP000887574">
    <property type="component" value="Unplaced"/>
</dbReference>
<name>A0A915DUB8_9BILA</name>
<protein>
    <submittedName>
        <fullName evidence="3">Uncharacterized protein</fullName>
    </submittedName>
</protein>
<keyword evidence="1" id="KW-1133">Transmembrane helix</keyword>
<evidence type="ECO:0000313" key="3">
    <source>
        <dbReference type="WBParaSite" id="jg23586"/>
    </source>
</evidence>
<feature type="transmembrane region" description="Helical" evidence="1">
    <location>
        <begin position="25"/>
        <end position="45"/>
    </location>
</feature>
<sequence>MGLSSIPLTTLIEFGLGDSRYRRRCGVRFINVFWSLLASIMILVYCNVPTGSATASTFSSDGFTQFQCSDAGYSIADSSGSTGGTAGRSRFAQSPAAIALLKSMLKEQKLAEVRKTPSSIFLKECGCQHDWMSAFCLRADKYKTMDVVKAPTVCICRLVFLTLQK</sequence>
<organism evidence="2 3">
    <name type="scientific">Ditylenchus dipsaci</name>
    <dbReference type="NCBI Taxonomy" id="166011"/>
    <lineage>
        <taxon>Eukaryota</taxon>
        <taxon>Metazoa</taxon>
        <taxon>Ecdysozoa</taxon>
        <taxon>Nematoda</taxon>
        <taxon>Chromadorea</taxon>
        <taxon>Rhabditida</taxon>
        <taxon>Tylenchina</taxon>
        <taxon>Tylenchomorpha</taxon>
        <taxon>Sphaerularioidea</taxon>
        <taxon>Anguinidae</taxon>
        <taxon>Anguininae</taxon>
        <taxon>Ditylenchus</taxon>
    </lineage>
</organism>
<evidence type="ECO:0000313" key="2">
    <source>
        <dbReference type="Proteomes" id="UP000887574"/>
    </source>
</evidence>
<dbReference type="AlphaFoldDB" id="A0A915DUB8"/>